<dbReference type="EMBL" id="CM007892">
    <property type="protein sequence ID" value="OTG32660.1"/>
    <property type="molecule type" value="Genomic_DNA"/>
</dbReference>
<evidence type="ECO:0000313" key="2">
    <source>
        <dbReference type="Proteomes" id="UP000215914"/>
    </source>
</evidence>
<proteinExistence type="predicted"/>
<gene>
    <name evidence="1" type="ORF">HannXRQ_Chr03g0089151</name>
</gene>
<organism evidence="1 2">
    <name type="scientific">Helianthus annuus</name>
    <name type="common">Common sunflower</name>
    <dbReference type="NCBI Taxonomy" id="4232"/>
    <lineage>
        <taxon>Eukaryota</taxon>
        <taxon>Viridiplantae</taxon>
        <taxon>Streptophyta</taxon>
        <taxon>Embryophyta</taxon>
        <taxon>Tracheophyta</taxon>
        <taxon>Spermatophyta</taxon>
        <taxon>Magnoliopsida</taxon>
        <taxon>eudicotyledons</taxon>
        <taxon>Gunneridae</taxon>
        <taxon>Pentapetalae</taxon>
        <taxon>asterids</taxon>
        <taxon>campanulids</taxon>
        <taxon>Asterales</taxon>
        <taxon>Asteraceae</taxon>
        <taxon>Asteroideae</taxon>
        <taxon>Heliantheae alliance</taxon>
        <taxon>Heliantheae</taxon>
        <taxon>Helianthus</taxon>
    </lineage>
</organism>
<dbReference type="Proteomes" id="UP000215914">
    <property type="component" value="Chromosome 3"/>
</dbReference>
<sequence length="100" mass="11565">MCSVLFYFVKPISILTDCTVSKLSTLSRSLGLAKFRGIQLTPLSSSSTYLLRPPYIPSFSSVRVPQFRIYFNHYSIHWFPLWPVLVLFTTNLSLDRLIFI</sequence>
<evidence type="ECO:0000313" key="1">
    <source>
        <dbReference type="EMBL" id="OTG32660.1"/>
    </source>
</evidence>
<keyword evidence="2" id="KW-1185">Reference proteome</keyword>
<name>A0A251VAL7_HELAN</name>
<dbReference type="InParanoid" id="A0A251VAL7"/>
<accession>A0A251VAL7</accession>
<dbReference type="AlphaFoldDB" id="A0A251VAL7"/>
<reference evidence="2" key="1">
    <citation type="journal article" date="2017" name="Nature">
        <title>The sunflower genome provides insights into oil metabolism, flowering and Asterid evolution.</title>
        <authorList>
            <person name="Badouin H."/>
            <person name="Gouzy J."/>
            <person name="Grassa C.J."/>
            <person name="Murat F."/>
            <person name="Staton S.E."/>
            <person name="Cottret L."/>
            <person name="Lelandais-Briere C."/>
            <person name="Owens G.L."/>
            <person name="Carrere S."/>
            <person name="Mayjonade B."/>
            <person name="Legrand L."/>
            <person name="Gill N."/>
            <person name="Kane N.C."/>
            <person name="Bowers J.E."/>
            <person name="Hubner S."/>
            <person name="Bellec A."/>
            <person name="Berard A."/>
            <person name="Berges H."/>
            <person name="Blanchet N."/>
            <person name="Boniface M.C."/>
            <person name="Brunel D."/>
            <person name="Catrice O."/>
            <person name="Chaidir N."/>
            <person name="Claudel C."/>
            <person name="Donnadieu C."/>
            <person name="Faraut T."/>
            <person name="Fievet G."/>
            <person name="Helmstetter N."/>
            <person name="King M."/>
            <person name="Knapp S.J."/>
            <person name="Lai Z."/>
            <person name="Le Paslier M.C."/>
            <person name="Lippi Y."/>
            <person name="Lorenzon L."/>
            <person name="Mandel J.R."/>
            <person name="Marage G."/>
            <person name="Marchand G."/>
            <person name="Marquand E."/>
            <person name="Bret-Mestries E."/>
            <person name="Morien E."/>
            <person name="Nambeesan S."/>
            <person name="Nguyen T."/>
            <person name="Pegot-Espagnet P."/>
            <person name="Pouilly N."/>
            <person name="Raftis F."/>
            <person name="Sallet E."/>
            <person name="Schiex T."/>
            <person name="Thomas J."/>
            <person name="Vandecasteele C."/>
            <person name="Vares D."/>
            <person name="Vear F."/>
            <person name="Vautrin S."/>
            <person name="Crespi M."/>
            <person name="Mangin B."/>
            <person name="Burke J.M."/>
            <person name="Salse J."/>
            <person name="Munos S."/>
            <person name="Vincourt P."/>
            <person name="Rieseberg L.H."/>
            <person name="Langlade N.B."/>
        </authorList>
    </citation>
    <scope>NUCLEOTIDE SEQUENCE [LARGE SCALE GENOMIC DNA]</scope>
    <source>
        <strain evidence="2">cv. SF193</strain>
    </source>
</reference>
<protein>
    <submittedName>
        <fullName evidence="1">Uncharacterized protein</fullName>
    </submittedName>
</protein>